<sequence length="356" mass="38815">MNDALLDIRAGPVARQYIERHGLTPTAVRAVTGAAGGPKWLILGSLDRWLFGDWLHGAGPTVELVGSSIGAWRFAMACSLNHPAGCITQLESAYIEQCYSAAPSRDEITQTTRGILDGCLDETVLKGVLEHPRLRLTAITARSRGPAATEGRLPLGMAGVAAATLNLIHRPWLGSLFERVLFQSPGSRIQVAADGIATRRVTLSRDNMADAIYASGSIPMLMAGVRDPAGAPRGCYRDGGIVDYHIDQPLIDDGVVLMPHFAGRVTPGWFDKWVQRNPRFTRRLLLVGPGPGLLARLPHGRVPDRHDFRRYAGHDDARIRDWRQAVGEGERFADAFAHAVDRQLLAARVRPLAMTH</sequence>
<reference evidence="1 2" key="1">
    <citation type="submission" date="2023-09" db="EMBL/GenBank/DDBJ databases">
        <authorList>
            <person name="Rey-Velasco X."/>
        </authorList>
    </citation>
    <scope>NUCLEOTIDE SEQUENCE [LARGE SCALE GENOMIC DNA]</scope>
    <source>
        <strain evidence="1 2">P385</strain>
    </source>
</reference>
<dbReference type="InterPro" id="IPR016035">
    <property type="entry name" value="Acyl_Trfase/lysoPLipase"/>
</dbReference>
<organism evidence="1 2">
    <name type="scientific">Spectribacter acetivorans</name>
    <dbReference type="NCBI Taxonomy" id="3075603"/>
    <lineage>
        <taxon>Bacteria</taxon>
        <taxon>Pseudomonadati</taxon>
        <taxon>Pseudomonadota</taxon>
        <taxon>Gammaproteobacteria</taxon>
        <taxon>Salinisphaerales</taxon>
        <taxon>Salinisphaeraceae</taxon>
        <taxon>Spectribacter</taxon>
    </lineage>
</organism>
<protein>
    <recommendedName>
        <fullName evidence="3">Patatin-like phospholipase family protein</fullName>
    </recommendedName>
</protein>
<accession>A0ABU3BA14</accession>
<keyword evidence="2" id="KW-1185">Reference proteome</keyword>
<dbReference type="EMBL" id="JAVRHY010000013">
    <property type="protein sequence ID" value="MDT0619298.1"/>
    <property type="molecule type" value="Genomic_DNA"/>
</dbReference>
<dbReference type="RefSeq" id="WP_311659679.1">
    <property type="nucleotide sequence ID" value="NZ_JAVRHY010000013.1"/>
</dbReference>
<gene>
    <name evidence="1" type="ORF">RM531_12505</name>
</gene>
<comment type="caution">
    <text evidence="1">The sequence shown here is derived from an EMBL/GenBank/DDBJ whole genome shotgun (WGS) entry which is preliminary data.</text>
</comment>
<dbReference type="SUPFAM" id="SSF52151">
    <property type="entry name" value="FabD/lysophospholipase-like"/>
    <property type="match status" value="1"/>
</dbReference>
<dbReference type="Proteomes" id="UP001259982">
    <property type="component" value="Unassembled WGS sequence"/>
</dbReference>
<evidence type="ECO:0000313" key="2">
    <source>
        <dbReference type="Proteomes" id="UP001259982"/>
    </source>
</evidence>
<evidence type="ECO:0008006" key="3">
    <source>
        <dbReference type="Google" id="ProtNLM"/>
    </source>
</evidence>
<name>A0ABU3BA14_9GAMM</name>
<evidence type="ECO:0000313" key="1">
    <source>
        <dbReference type="EMBL" id="MDT0619298.1"/>
    </source>
</evidence>
<proteinExistence type="predicted"/>